<comment type="similarity">
    <text evidence="2">Belongs to the bacterial solute-binding protein 1 family.</text>
</comment>
<sequence>MLAQMPLRTSVSALALLVLGGIAFAQAADIRIACYSDGNECPATKTLAERFMKDNPDIHIQIDEMPYKSILESVPVQLAAGNGPDIARVSDFSQVVPYQLDLTPYLKDAAYWEKAYGPVLDWMRAGPEDKGIYGLMTQLTVSAPIVNKTLFDQAGVPVPAKGATWDDWAAAALKVAKATKTPFGMAWDRSGARFAGPAISEGAKYFYAAGHPPVVDDGYKTMAAKWVKWNQDGTVDKDVWVATGGGYRDAFEEFANGKIAVYLSGSWQLARLQKQIGDGFEWVVGSAPCGPAACTGMPGGAGFVAFKGTKSPKEVAKFLDYLAQPAVYGEWMVMTSNLPANVELQKQKLDYKLSPAGSAAMSMFQENATTLTPLAYKLQGSQLSRPMFNATVDRISQAIAGQITLDQAYDRITADVADAAAAKAKK</sequence>
<reference evidence="4" key="1">
    <citation type="journal article" date="2014" name="Int. J. Syst. Evol. Microbiol.">
        <title>Complete genome sequence of Corynebacterium casei LMG S-19264T (=DSM 44701T), isolated from a smear-ripened cheese.</title>
        <authorList>
            <consortium name="US DOE Joint Genome Institute (JGI-PGF)"/>
            <person name="Walter F."/>
            <person name="Albersmeier A."/>
            <person name="Kalinowski J."/>
            <person name="Ruckert C."/>
        </authorList>
    </citation>
    <scope>NUCLEOTIDE SEQUENCE</scope>
    <source>
        <strain evidence="4">CGMCC 1.15725</strain>
    </source>
</reference>
<dbReference type="EMBL" id="BMJQ01000012">
    <property type="protein sequence ID" value="GGF32400.1"/>
    <property type="molecule type" value="Genomic_DNA"/>
</dbReference>
<dbReference type="SUPFAM" id="SSF53850">
    <property type="entry name" value="Periplasmic binding protein-like II"/>
    <property type="match status" value="1"/>
</dbReference>
<evidence type="ECO:0000313" key="4">
    <source>
        <dbReference type="EMBL" id="GGF32400.1"/>
    </source>
</evidence>
<dbReference type="InterPro" id="IPR050490">
    <property type="entry name" value="Bact_solute-bd_prot1"/>
</dbReference>
<dbReference type="InterPro" id="IPR006059">
    <property type="entry name" value="SBP"/>
</dbReference>
<accession>A0A8J3E540</accession>
<feature type="chain" id="PRO_5035182648" evidence="3">
    <location>
        <begin position="28"/>
        <end position="426"/>
    </location>
</feature>
<dbReference type="GO" id="GO:0042597">
    <property type="term" value="C:periplasmic space"/>
    <property type="evidence" value="ECO:0007669"/>
    <property type="project" value="UniProtKB-SubCell"/>
</dbReference>
<dbReference type="AlphaFoldDB" id="A0A8J3E540"/>
<dbReference type="PANTHER" id="PTHR43649">
    <property type="entry name" value="ARABINOSE-BINDING PROTEIN-RELATED"/>
    <property type="match status" value="1"/>
</dbReference>
<evidence type="ECO:0000256" key="3">
    <source>
        <dbReference type="SAM" id="SignalP"/>
    </source>
</evidence>
<evidence type="ECO:0000313" key="5">
    <source>
        <dbReference type="Proteomes" id="UP000646365"/>
    </source>
</evidence>
<evidence type="ECO:0000256" key="1">
    <source>
        <dbReference type="ARBA" id="ARBA00004418"/>
    </source>
</evidence>
<keyword evidence="3" id="KW-0732">Signal</keyword>
<comment type="caution">
    <text evidence="4">The sequence shown here is derived from an EMBL/GenBank/DDBJ whole genome shotgun (WGS) entry which is preliminary data.</text>
</comment>
<comment type="subcellular location">
    <subcellularLocation>
        <location evidence="1">Periplasm</location>
    </subcellularLocation>
</comment>
<dbReference type="Proteomes" id="UP000646365">
    <property type="component" value="Unassembled WGS sequence"/>
</dbReference>
<name>A0A8J3E540_9PROT</name>
<reference evidence="4" key="2">
    <citation type="submission" date="2020-09" db="EMBL/GenBank/DDBJ databases">
        <authorList>
            <person name="Sun Q."/>
            <person name="Zhou Y."/>
        </authorList>
    </citation>
    <scope>NUCLEOTIDE SEQUENCE</scope>
    <source>
        <strain evidence="4">CGMCC 1.15725</strain>
    </source>
</reference>
<keyword evidence="5" id="KW-1185">Reference proteome</keyword>
<organism evidence="4 5">
    <name type="scientific">Aliidongia dinghuensis</name>
    <dbReference type="NCBI Taxonomy" id="1867774"/>
    <lineage>
        <taxon>Bacteria</taxon>
        <taxon>Pseudomonadati</taxon>
        <taxon>Pseudomonadota</taxon>
        <taxon>Alphaproteobacteria</taxon>
        <taxon>Rhodospirillales</taxon>
        <taxon>Dongiaceae</taxon>
        <taxon>Aliidongia</taxon>
    </lineage>
</organism>
<dbReference type="RefSeq" id="WP_229743866.1">
    <property type="nucleotide sequence ID" value="NZ_BMJQ01000012.1"/>
</dbReference>
<dbReference type="Gene3D" id="3.40.190.10">
    <property type="entry name" value="Periplasmic binding protein-like II"/>
    <property type="match status" value="1"/>
</dbReference>
<gene>
    <name evidence="4" type="ORF">GCM10011611_43220</name>
</gene>
<dbReference type="Pfam" id="PF01547">
    <property type="entry name" value="SBP_bac_1"/>
    <property type="match status" value="1"/>
</dbReference>
<feature type="signal peptide" evidence="3">
    <location>
        <begin position="1"/>
        <end position="27"/>
    </location>
</feature>
<proteinExistence type="inferred from homology"/>
<evidence type="ECO:0000256" key="2">
    <source>
        <dbReference type="ARBA" id="ARBA00008520"/>
    </source>
</evidence>
<protein>
    <submittedName>
        <fullName evidence="4">Sugar ABC transporter substrate-binding protein</fullName>
    </submittedName>
</protein>